<feature type="domain" description="MYND-type" evidence="5">
    <location>
        <begin position="369"/>
        <end position="406"/>
    </location>
</feature>
<dbReference type="PANTHER" id="PTHR10237">
    <property type="entry name" value="DEFORMED EPIDERMAL AUTOREGULATORY FACTOR 1 HOMOLOG SUPPRESSIN"/>
    <property type="match status" value="1"/>
</dbReference>
<organism evidence="6 7">
    <name type="scientific">Pyrenophora teres f. teres</name>
    <dbReference type="NCBI Taxonomy" id="97479"/>
    <lineage>
        <taxon>Eukaryota</taxon>
        <taxon>Fungi</taxon>
        <taxon>Dikarya</taxon>
        <taxon>Ascomycota</taxon>
        <taxon>Pezizomycotina</taxon>
        <taxon>Dothideomycetes</taxon>
        <taxon>Pleosporomycetidae</taxon>
        <taxon>Pleosporales</taxon>
        <taxon>Pleosporineae</taxon>
        <taxon>Pleosporaceae</taxon>
        <taxon>Pyrenophora</taxon>
    </lineage>
</organism>
<feature type="region of interest" description="Disordered" evidence="4">
    <location>
        <begin position="203"/>
        <end position="243"/>
    </location>
</feature>
<dbReference type="EMBL" id="HG992983">
    <property type="protein sequence ID" value="CAE7196369.1"/>
    <property type="molecule type" value="Genomic_DNA"/>
</dbReference>
<keyword evidence="1" id="KW-0479">Metal-binding</keyword>
<dbReference type="GO" id="GO:0000981">
    <property type="term" value="F:DNA-binding transcription factor activity, RNA polymerase II-specific"/>
    <property type="evidence" value="ECO:0007669"/>
    <property type="project" value="TreeGrafter"/>
</dbReference>
<dbReference type="PANTHER" id="PTHR10237:SF14">
    <property type="entry name" value="MYND-TYPE DOMAIN-CONTAINING PROTEIN"/>
    <property type="match status" value="1"/>
</dbReference>
<evidence type="ECO:0000256" key="2">
    <source>
        <dbReference type="ARBA" id="ARBA00022771"/>
    </source>
</evidence>
<protein>
    <submittedName>
        <fullName evidence="6">Zf-MYND domain containing protein</fullName>
    </submittedName>
</protein>
<dbReference type="PROSITE" id="PS50865">
    <property type="entry name" value="ZF_MYND_2"/>
    <property type="match status" value="2"/>
</dbReference>
<evidence type="ECO:0000313" key="6">
    <source>
        <dbReference type="EMBL" id="CAE7196369.1"/>
    </source>
</evidence>
<dbReference type="InterPro" id="IPR002893">
    <property type="entry name" value="Znf_MYND"/>
</dbReference>
<evidence type="ECO:0000259" key="5">
    <source>
        <dbReference type="PROSITE" id="PS50865"/>
    </source>
</evidence>
<evidence type="ECO:0000256" key="1">
    <source>
        <dbReference type="ARBA" id="ARBA00022723"/>
    </source>
</evidence>
<name>A0A6S6WII0_9PLEO</name>
<evidence type="ECO:0000256" key="3">
    <source>
        <dbReference type="ARBA" id="ARBA00022833"/>
    </source>
</evidence>
<evidence type="ECO:0000313" key="7">
    <source>
        <dbReference type="Proteomes" id="UP000472372"/>
    </source>
</evidence>
<accession>A0A6S6WII0</accession>
<dbReference type="Gene3D" id="6.10.140.2220">
    <property type="match status" value="2"/>
</dbReference>
<dbReference type="SUPFAM" id="SSF144232">
    <property type="entry name" value="HIT/MYND zinc finger-like"/>
    <property type="match status" value="2"/>
</dbReference>
<feature type="domain" description="MYND-type" evidence="5">
    <location>
        <begin position="149"/>
        <end position="183"/>
    </location>
</feature>
<dbReference type="PROSITE" id="PS01360">
    <property type="entry name" value="ZF_MYND_1"/>
    <property type="match status" value="1"/>
</dbReference>
<gene>
    <name evidence="6" type="ORF">PTTW11_08346</name>
</gene>
<proteinExistence type="predicted"/>
<keyword evidence="3" id="KW-0862">Zinc</keyword>
<dbReference type="AlphaFoldDB" id="A0A6S6WII0"/>
<evidence type="ECO:0000256" key="4">
    <source>
        <dbReference type="SAM" id="MobiDB-lite"/>
    </source>
</evidence>
<reference evidence="6" key="1">
    <citation type="submission" date="2021-02" db="EMBL/GenBank/DDBJ databases">
        <authorList>
            <person name="Syme A R."/>
            <person name="Syme A R."/>
            <person name="Moolhuijzen P."/>
        </authorList>
    </citation>
    <scope>NUCLEOTIDE SEQUENCE</scope>
    <source>
        <strain evidence="6">W1-1</strain>
    </source>
</reference>
<dbReference type="InterPro" id="IPR024119">
    <property type="entry name" value="TF_DEAF-1"/>
</dbReference>
<dbReference type="Pfam" id="PF01753">
    <property type="entry name" value="zf-MYND"/>
    <property type="match status" value="2"/>
</dbReference>
<sequence>MAMRRLNLEFCPMSAKGIEEWRTTTELPEDLFGPLSLQETPAHRARLIPAVSSMLLAYQNECNTKITASSSTCVSCDVKAATAFLRPLSFLHLTTTEDGEDGPLVRIYVIPLCKKPDCLRMATFINEDIMDRTLEEQKAQVAPGKQCPCGISVGTMACAKCRVASYCGREHQKRDYKDHKKICYVLQSMREMSEGQRMWFREGEEAASSSLSSTTKPKSSTTKSSPTQSSPPKTPKSSEPTRKVRIHCAPIGAAPAWDTTAQVPTSLIGQFTQPLPPTYQATFDATMQPLVATLQPDFNSRSGPICLICQVAPTTFGISFCMSQLQAPEPFIIVGIVPTCGSQQCKEGAYEMNKMFQQEQSMHDAVNACKICGKYEGARKCVRCKTVAYCGEEHQRQDWPSHKRECRQLAMTKG</sequence>
<keyword evidence="2" id="KW-0863">Zinc-finger</keyword>
<dbReference type="GO" id="GO:0005634">
    <property type="term" value="C:nucleus"/>
    <property type="evidence" value="ECO:0007669"/>
    <property type="project" value="TreeGrafter"/>
</dbReference>
<feature type="compositionally biased region" description="Low complexity" evidence="4">
    <location>
        <begin position="208"/>
        <end position="238"/>
    </location>
</feature>
<dbReference type="Proteomes" id="UP000472372">
    <property type="component" value="Chromosome 7"/>
</dbReference>
<dbReference type="GO" id="GO:0008270">
    <property type="term" value="F:zinc ion binding"/>
    <property type="evidence" value="ECO:0007669"/>
    <property type="project" value="UniProtKB-KW"/>
</dbReference>